<comment type="subcellular location">
    <subcellularLocation>
        <location evidence="1">Periplasm</location>
    </subcellularLocation>
</comment>
<evidence type="ECO:0000256" key="2">
    <source>
        <dbReference type="ARBA" id="ARBA00008520"/>
    </source>
</evidence>
<sequence length="426" mass="46778">MASRFLKSTLAAAMLSAVAMPAFAVDLQFYFPVSVGGKAADTIQSLTEDYVASHEDVNIDAIYAGSYTDALTKAMTAARGGNAPQLSVLLSTDMFTLIDQDLIEPFDDFVTDEEGKEWFGSFYPAFMMNSQTGGKTWGIPFQRSTPVMYWNKEAFKEAGLDPDKAPATWEEMVDYAHKLTKKDDSGNVTQWGLRIPLDGFPYWLFQGLSTPAGAILANADGNKTDFANPKVVEALQFLVDMAKKEKVIEDGVTSWSATPKAFFERQSAMIWTTTGNLTNIRTNAPFDFGVGFLPKHERYGAPTGGGNFVLFKDASEDQKKAAVNFVKWISAPEQAAKWSIATGYVAPSPAAWETEAMKAYAKDVPQAAVARDQLEYAVAELSTYENQKVTNFLNDAIHAALAGEKSPKEALEEAQKKAERVLKNYR</sequence>
<dbReference type="SUPFAM" id="SSF53850">
    <property type="entry name" value="Periplasmic binding protein-like II"/>
    <property type="match status" value="1"/>
</dbReference>
<organism evidence="5 6">
    <name type="scientific">Cohaesibacter marisflavi</name>
    <dbReference type="NCBI Taxonomy" id="655353"/>
    <lineage>
        <taxon>Bacteria</taxon>
        <taxon>Pseudomonadati</taxon>
        <taxon>Pseudomonadota</taxon>
        <taxon>Alphaproteobacteria</taxon>
        <taxon>Hyphomicrobiales</taxon>
        <taxon>Cohaesibacteraceae</taxon>
    </lineage>
</organism>
<evidence type="ECO:0000256" key="3">
    <source>
        <dbReference type="ARBA" id="ARBA00022764"/>
    </source>
</evidence>
<evidence type="ECO:0000256" key="4">
    <source>
        <dbReference type="SAM" id="SignalP"/>
    </source>
</evidence>
<accession>A0A1I4ZLH3</accession>
<feature type="signal peptide" evidence="4">
    <location>
        <begin position="1"/>
        <end position="24"/>
    </location>
</feature>
<feature type="chain" id="PRO_5011750943" evidence="4">
    <location>
        <begin position="25"/>
        <end position="426"/>
    </location>
</feature>
<dbReference type="AlphaFoldDB" id="A0A1I4ZLH3"/>
<dbReference type="InterPro" id="IPR006059">
    <property type="entry name" value="SBP"/>
</dbReference>
<reference evidence="5 6" key="1">
    <citation type="submission" date="2016-10" db="EMBL/GenBank/DDBJ databases">
        <authorList>
            <person name="de Groot N.N."/>
        </authorList>
    </citation>
    <scope>NUCLEOTIDE SEQUENCE [LARGE SCALE GENOMIC DNA]</scope>
    <source>
        <strain evidence="5 6">CGMCC 1.9157</strain>
    </source>
</reference>
<dbReference type="RefSeq" id="WP_244544547.1">
    <property type="nucleotide sequence ID" value="NZ_FOVR01000001.1"/>
</dbReference>
<keyword evidence="3" id="KW-0574">Periplasm</keyword>
<proteinExistence type="inferred from homology"/>
<evidence type="ECO:0000313" key="6">
    <source>
        <dbReference type="Proteomes" id="UP000199236"/>
    </source>
</evidence>
<dbReference type="PANTHER" id="PTHR43649">
    <property type="entry name" value="ARABINOSE-BINDING PROTEIN-RELATED"/>
    <property type="match status" value="1"/>
</dbReference>
<evidence type="ECO:0000313" key="5">
    <source>
        <dbReference type="EMBL" id="SFN51095.1"/>
    </source>
</evidence>
<dbReference type="GO" id="GO:0042597">
    <property type="term" value="C:periplasmic space"/>
    <property type="evidence" value="ECO:0007669"/>
    <property type="project" value="UniProtKB-SubCell"/>
</dbReference>
<name>A0A1I4ZLH3_9HYPH</name>
<dbReference type="CDD" id="cd14748">
    <property type="entry name" value="PBP2_UgpB"/>
    <property type="match status" value="1"/>
</dbReference>
<dbReference type="EMBL" id="FOVR01000001">
    <property type="protein sequence ID" value="SFN51095.1"/>
    <property type="molecule type" value="Genomic_DNA"/>
</dbReference>
<dbReference type="Proteomes" id="UP000199236">
    <property type="component" value="Unassembled WGS sequence"/>
</dbReference>
<dbReference type="Pfam" id="PF13416">
    <property type="entry name" value="SBP_bac_8"/>
    <property type="match status" value="1"/>
</dbReference>
<gene>
    <name evidence="5" type="ORF">SAMN04488056_101137</name>
</gene>
<dbReference type="PANTHER" id="PTHR43649:SF30">
    <property type="entry name" value="ABC TRANSPORTER SUBSTRATE-BINDING PROTEIN"/>
    <property type="match status" value="1"/>
</dbReference>
<dbReference type="InterPro" id="IPR050490">
    <property type="entry name" value="Bact_solute-bd_prot1"/>
</dbReference>
<protein>
    <submittedName>
        <fullName evidence="5">Carbohydrate ABC transporter substrate-binding protein, CUT1 family (TC 3.A.1.1.-)</fullName>
    </submittedName>
</protein>
<keyword evidence="4" id="KW-0732">Signal</keyword>
<dbReference type="Gene3D" id="3.40.190.10">
    <property type="entry name" value="Periplasmic binding protein-like II"/>
    <property type="match status" value="2"/>
</dbReference>
<keyword evidence="6" id="KW-1185">Reference proteome</keyword>
<dbReference type="STRING" id="655353.SAMN04488056_101137"/>
<comment type="similarity">
    <text evidence="2">Belongs to the bacterial solute-binding protein 1 family.</text>
</comment>
<evidence type="ECO:0000256" key="1">
    <source>
        <dbReference type="ARBA" id="ARBA00004418"/>
    </source>
</evidence>